<comment type="function">
    <text evidence="8">Gustatory receptor which mediates acceptance or avoidance behavior, depending on its substrates.</text>
</comment>
<evidence type="ECO:0000256" key="4">
    <source>
        <dbReference type="ARBA" id="ARBA00022989"/>
    </source>
</evidence>
<evidence type="ECO:0000313" key="10">
    <source>
        <dbReference type="Proteomes" id="UP001168821"/>
    </source>
</evidence>
<comment type="similarity">
    <text evidence="8">Belongs to the insect chemoreceptor superfamily. Gustatory receptor (GR) family.</text>
</comment>
<feature type="transmembrane region" description="Helical" evidence="8">
    <location>
        <begin position="273"/>
        <end position="291"/>
    </location>
</feature>
<comment type="caution">
    <text evidence="8">Lacks conserved residue(s) required for the propagation of feature annotation.</text>
</comment>
<feature type="transmembrane region" description="Helical" evidence="8">
    <location>
        <begin position="239"/>
        <end position="261"/>
    </location>
</feature>
<organism evidence="9 10">
    <name type="scientific">Zophobas morio</name>
    <dbReference type="NCBI Taxonomy" id="2755281"/>
    <lineage>
        <taxon>Eukaryota</taxon>
        <taxon>Metazoa</taxon>
        <taxon>Ecdysozoa</taxon>
        <taxon>Arthropoda</taxon>
        <taxon>Hexapoda</taxon>
        <taxon>Insecta</taxon>
        <taxon>Pterygota</taxon>
        <taxon>Neoptera</taxon>
        <taxon>Endopterygota</taxon>
        <taxon>Coleoptera</taxon>
        <taxon>Polyphaga</taxon>
        <taxon>Cucujiformia</taxon>
        <taxon>Tenebrionidae</taxon>
        <taxon>Zophobas</taxon>
    </lineage>
</organism>
<dbReference type="InterPro" id="IPR013604">
    <property type="entry name" value="7TM_chemorcpt"/>
</dbReference>
<accession>A0AA38I993</accession>
<dbReference type="PANTHER" id="PTHR21143:SF104">
    <property type="entry name" value="GUSTATORY RECEPTOR 8A-RELATED"/>
    <property type="match status" value="1"/>
</dbReference>
<keyword evidence="4 8" id="KW-1133">Transmembrane helix</keyword>
<evidence type="ECO:0000256" key="7">
    <source>
        <dbReference type="ARBA" id="ARBA00023224"/>
    </source>
</evidence>
<feature type="transmembrane region" description="Helical" evidence="8">
    <location>
        <begin position="76"/>
        <end position="94"/>
    </location>
</feature>
<evidence type="ECO:0000256" key="2">
    <source>
        <dbReference type="ARBA" id="ARBA00022475"/>
    </source>
</evidence>
<dbReference type="GO" id="GO:0030424">
    <property type="term" value="C:axon"/>
    <property type="evidence" value="ECO:0007669"/>
    <property type="project" value="TreeGrafter"/>
</dbReference>
<evidence type="ECO:0000256" key="8">
    <source>
        <dbReference type="RuleBase" id="RU363108"/>
    </source>
</evidence>
<dbReference type="GO" id="GO:0008049">
    <property type="term" value="P:male courtship behavior"/>
    <property type="evidence" value="ECO:0007669"/>
    <property type="project" value="TreeGrafter"/>
</dbReference>
<keyword evidence="7 8" id="KW-0807">Transducer</keyword>
<keyword evidence="3 8" id="KW-0812">Transmembrane</keyword>
<dbReference type="GO" id="GO:0050909">
    <property type="term" value="P:sensory perception of taste"/>
    <property type="evidence" value="ECO:0007669"/>
    <property type="project" value="InterPro"/>
</dbReference>
<dbReference type="GO" id="GO:0007635">
    <property type="term" value="P:chemosensory behavior"/>
    <property type="evidence" value="ECO:0007669"/>
    <property type="project" value="TreeGrafter"/>
</dbReference>
<keyword evidence="10" id="KW-1185">Reference proteome</keyword>
<feature type="transmembrane region" description="Helical" evidence="8">
    <location>
        <begin position="366"/>
        <end position="385"/>
    </location>
</feature>
<keyword evidence="2 8" id="KW-1003">Cell membrane</keyword>
<name>A0AA38I993_9CUCU</name>
<keyword evidence="5 8" id="KW-0472">Membrane</keyword>
<dbReference type="GO" id="GO:0007165">
    <property type="term" value="P:signal transduction"/>
    <property type="evidence" value="ECO:0007669"/>
    <property type="project" value="UniProtKB-KW"/>
</dbReference>
<evidence type="ECO:0000256" key="3">
    <source>
        <dbReference type="ARBA" id="ARBA00022692"/>
    </source>
</evidence>
<dbReference type="GO" id="GO:0030425">
    <property type="term" value="C:dendrite"/>
    <property type="evidence" value="ECO:0007669"/>
    <property type="project" value="TreeGrafter"/>
</dbReference>
<comment type="caution">
    <text evidence="9">The sequence shown here is derived from an EMBL/GenBank/DDBJ whole genome shotgun (WGS) entry which is preliminary data.</text>
</comment>
<evidence type="ECO:0000256" key="1">
    <source>
        <dbReference type="ARBA" id="ARBA00004651"/>
    </source>
</evidence>
<feature type="transmembrane region" description="Helical" evidence="8">
    <location>
        <begin position="7"/>
        <end position="26"/>
    </location>
</feature>
<dbReference type="PANTHER" id="PTHR21143">
    <property type="entry name" value="INVERTEBRATE GUSTATORY RECEPTOR"/>
    <property type="match status" value="1"/>
</dbReference>
<evidence type="ECO:0000313" key="9">
    <source>
        <dbReference type="EMBL" id="KAJ3651181.1"/>
    </source>
</evidence>
<dbReference type="EMBL" id="JALNTZ010000005">
    <property type="protein sequence ID" value="KAJ3651181.1"/>
    <property type="molecule type" value="Genomic_DNA"/>
</dbReference>
<evidence type="ECO:0000256" key="6">
    <source>
        <dbReference type="ARBA" id="ARBA00023170"/>
    </source>
</evidence>
<dbReference type="GO" id="GO:0043025">
    <property type="term" value="C:neuronal cell body"/>
    <property type="evidence" value="ECO:0007669"/>
    <property type="project" value="TreeGrafter"/>
</dbReference>
<proteinExistence type="inferred from homology"/>
<dbReference type="GO" id="GO:0005886">
    <property type="term" value="C:plasma membrane"/>
    <property type="evidence" value="ECO:0007669"/>
    <property type="project" value="UniProtKB-SubCell"/>
</dbReference>
<feature type="transmembrane region" description="Helical" evidence="8">
    <location>
        <begin position="38"/>
        <end position="55"/>
    </location>
</feature>
<dbReference type="Pfam" id="PF08395">
    <property type="entry name" value="7tm_7"/>
    <property type="match status" value="1"/>
</dbReference>
<keyword evidence="6 8" id="KW-0675">Receptor</keyword>
<comment type="subcellular location">
    <subcellularLocation>
        <location evidence="1 8">Cell membrane</location>
        <topology evidence="1 8">Multi-pass membrane protein</topology>
    </subcellularLocation>
</comment>
<reference evidence="9" key="1">
    <citation type="journal article" date="2023" name="G3 (Bethesda)">
        <title>Whole genome assemblies of Zophobas morio and Tenebrio molitor.</title>
        <authorList>
            <person name="Kaur S."/>
            <person name="Stinson S.A."/>
            <person name="diCenzo G.C."/>
        </authorList>
    </citation>
    <scope>NUCLEOTIDE SEQUENCE</scope>
    <source>
        <strain evidence="9">QUZm001</strain>
    </source>
</reference>
<sequence length="396" mass="46032">MLSVKDINFIYPLCVYLRIFLITPWYDFIKNRDSGLQISRLYGVAFIALRVYFTVCSATDDIMINNVSQFLITQKIVYFGTYAAFFSINVLNFFKSSFCDIENWKILFRKLHTVDNKLENIGDQEKSAWKNFYVGFAAKQAIFVGVVAYEVYIWSLVIKLSVVKILFISGFAEMFNEYLLILLMRCLVQVLQSRYEDLNNRLLNMKEVEVSRVLKNLVHSYRLLNECVYTFSNLFGYQIILIIFHFYIEIIHGLNFTFVSFVIPVEKVYYKHLLISGTIVLVLMTVSRFGVTLKDDNVFQYNLLTIVLPIHATTQEAKRFVSLLYKLQEEFPEGSTEAKSLVKWTNISQQYVPDFSAAGFFSINKTLVFTVAGTVATYFIITIQLNESEYARMDKV</sequence>
<protein>
    <recommendedName>
        <fullName evidence="8">Gustatory receptor</fullName>
    </recommendedName>
</protein>
<evidence type="ECO:0000256" key="5">
    <source>
        <dbReference type="ARBA" id="ARBA00023136"/>
    </source>
</evidence>
<dbReference type="Proteomes" id="UP001168821">
    <property type="component" value="Unassembled WGS sequence"/>
</dbReference>
<gene>
    <name evidence="9" type="ORF">Zmor_017235</name>
</gene>
<dbReference type="AlphaFoldDB" id="A0AA38I993"/>